<proteinExistence type="predicted"/>
<organism evidence="1 2">
    <name type="scientific">Trichogramma kaykai</name>
    <dbReference type="NCBI Taxonomy" id="54128"/>
    <lineage>
        <taxon>Eukaryota</taxon>
        <taxon>Metazoa</taxon>
        <taxon>Ecdysozoa</taxon>
        <taxon>Arthropoda</taxon>
        <taxon>Hexapoda</taxon>
        <taxon>Insecta</taxon>
        <taxon>Pterygota</taxon>
        <taxon>Neoptera</taxon>
        <taxon>Endopterygota</taxon>
        <taxon>Hymenoptera</taxon>
        <taxon>Apocrita</taxon>
        <taxon>Proctotrupomorpha</taxon>
        <taxon>Chalcidoidea</taxon>
        <taxon>Trichogrammatidae</taxon>
        <taxon>Trichogramma</taxon>
    </lineage>
</organism>
<comment type="caution">
    <text evidence="1">The sequence shown here is derived from an EMBL/GenBank/DDBJ whole genome shotgun (WGS) entry which is preliminary data.</text>
</comment>
<dbReference type="AlphaFoldDB" id="A0ABD2WZP0"/>
<dbReference type="Proteomes" id="UP001627154">
    <property type="component" value="Unassembled WGS sequence"/>
</dbReference>
<evidence type="ECO:0000313" key="2">
    <source>
        <dbReference type="Proteomes" id="UP001627154"/>
    </source>
</evidence>
<protein>
    <submittedName>
        <fullName evidence="1">Uncharacterized protein</fullName>
    </submittedName>
</protein>
<gene>
    <name evidence="1" type="ORF">TKK_007538</name>
</gene>
<keyword evidence="2" id="KW-1185">Reference proteome</keyword>
<evidence type="ECO:0000313" key="1">
    <source>
        <dbReference type="EMBL" id="KAL3398365.1"/>
    </source>
</evidence>
<accession>A0ABD2WZP0</accession>
<reference evidence="1 2" key="1">
    <citation type="journal article" date="2024" name="bioRxiv">
        <title>A reference genome for Trichogramma kaykai: A tiny desert-dwelling parasitoid wasp with competing sex-ratio distorters.</title>
        <authorList>
            <person name="Culotta J."/>
            <person name="Lindsey A.R."/>
        </authorList>
    </citation>
    <scope>NUCLEOTIDE SEQUENCE [LARGE SCALE GENOMIC DNA]</scope>
    <source>
        <strain evidence="1 2">KSX58</strain>
    </source>
</reference>
<dbReference type="EMBL" id="JBJJXI010000059">
    <property type="protein sequence ID" value="KAL3398365.1"/>
    <property type="molecule type" value="Genomic_DNA"/>
</dbReference>
<sequence length="289" mass="32004">MNASLDRLITHMAMINERLDKVAQTQLEQGAAILQNSRTVAQLDERVSGEVNELRRRQNESSEMLSELQKRMTVFTSTVRDADVPSTCSTPTVDSCEVRVTGIPASVSTPDITTAECILKALQLERLNPHVISVRPWTAGRADPSNTSSATITAGVRTDACRGRAIVVRLASAIARETFLTAAPSLRTMKASSIFALHEDTANQLNLSPLLPPAQYRLLQKCWAIRKEKRILNPLIRDMRIYMRRSRDSQHQLISSEADLIQFYTSLSPATASNSSVDHLLLKTTTTMS</sequence>
<name>A0ABD2WZP0_9HYME</name>